<protein>
    <submittedName>
        <fullName evidence="1">Uncharacterized protein</fullName>
    </submittedName>
</protein>
<keyword evidence="2" id="KW-1185">Reference proteome</keyword>
<evidence type="ECO:0000313" key="1">
    <source>
        <dbReference type="EMBL" id="KAK1745774.1"/>
    </source>
</evidence>
<reference evidence="1" key="1">
    <citation type="submission" date="2023-06" db="EMBL/GenBank/DDBJ databases">
        <title>Survivors Of The Sea: Transcriptome response of Skeletonema marinoi to long-term dormancy.</title>
        <authorList>
            <person name="Pinder M.I.M."/>
            <person name="Kourtchenko O."/>
            <person name="Robertson E.K."/>
            <person name="Larsson T."/>
            <person name="Maumus F."/>
            <person name="Osuna-Cruz C.M."/>
            <person name="Vancaester E."/>
            <person name="Stenow R."/>
            <person name="Vandepoele K."/>
            <person name="Ploug H."/>
            <person name="Bruchert V."/>
            <person name="Godhe A."/>
            <person name="Topel M."/>
        </authorList>
    </citation>
    <scope>NUCLEOTIDE SEQUENCE</scope>
    <source>
        <strain evidence="1">R05AC</strain>
    </source>
</reference>
<name>A0AAD8YHS0_9STRA</name>
<organism evidence="1 2">
    <name type="scientific">Skeletonema marinoi</name>
    <dbReference type="NCBI Taxonomy" id="267567"/>
    <lineage>
        <taxon>Eukaryota</taxon>
        <taxon>Sar</taxon>
        <taxon>Stramenopiles</taxon>
        <taxon>Ochrophyta</taxon>
        <taxon>Bacillariophyta</taxon>
        <taxon>Coscinodiscophyceae</taxon>
        <taxon>Thalassiosirophycidae</taxon>
        <taxon>Thalassiosirales</taxon>
        <taxon>Skeletonemataceae</taxon>
        <taxon>Skeletonema</taxon>
        <taxon>Skeletonema marinoi-dohrnii complex</taxon>
    </lineage>
</organism>
<comment type="caution">
    <text evidence="1">The sequence shown here is derived from an EMBL/GenBank/DDBJ whole genome shotgun (WGS) entry which is preliminary data.</text>
</comment>
<dbReference type="Proteomes" id="UP001224775">
    <property type="component" value="Unassembled WGS sequence"/>
</dbReference>
<proteinExistence type="predicted"/>
<dbReference type="AlphaFoldDB" id="A0AAD8YHS0"/>
<gene>
    <name evidence="1" type="ORF">QTG54_003698</name>
</gene>
<evidence type="ECO:0000313" key="2">
    <source>
        <dbReference type="Proteomes" id="UP001224775"/>
    </source>
</evidence>
<sequence>MYLTTTENANYSRIMDMPSVQSEVQQTDGNTNNDIIWTDYFVNITTPQPLPTLVHFDPIFLGGYRNQHMRFVAFVNFAVENSIPQLLLPSLRWGVGQGEHKGRDVPFEYLFDVAYWNERAERAGLPRLVRYDSSVLEGRRRRRSGTTDMMDNNNKSTTIACFNTSSNLYSGLDEGLLRNPNTNIRRVNIWDEIGRLDGYAHCRRLPPSSVGQQEQEDVGDEFTYLLAHGGMKRGGRLWADYNYMQRQRGKAKQNTTIDNRTITIHPEHLPVERTINTILRPSEAIRNAIQSAIQSSTTAIGVAHKDQQQQLRSPSKVLALHPRIEHDMLQHRCGRFMEQNLTKIFDHLRGECSHNVDLMFLAVNIELVMTEPGSSLGSDLRELALENAIVLNRTRTYGMFGNESSVGIPMFESGSRTAENVSYCCHILFPEEQPTDYSKAGTTPRLVTSKTLGITDLVASIVDFFTIIEADRFVGVKGSSFSTDLFSVRYYMGKRGNYILGPEGLRSCTMYLTTTENANYSRIMDLPSVQSEVQQTDGNTNNDRSSIDYFINITTPQPLPTLVHFDPIFLGGYRNQHMRFVAFVNFAVENSIPQLLLPSLRWGVAQGEHRGRDVPFDYLFDVAYWNERAERAGLPRLVRYDASVLEGRRRRSGTTDMMDNNNKSTTIACFNTSSNLYSGLDSGLLRNPNTNIRRVNIWDEIGRLDGYAHCRRLPPSSVGQQEQEDVGDEFTHLIAHGGSKGVGRLVSWADYNAMQRRRGKAKQNTTIDNRTITIHPEHLPVERTINTILRPSEAIRNAIQSAIQSSTTAQKDQQQQLRSPSKVLALHPRIEHDMLHHRCGRFMEQNLTKIFDHLRGECSHNVELLFLAVNIELVMAEPGSSLGSDLRELALENAIVLNRTRTYGMFGNESSVGIPMFESGSRTAENILFPEEQPTDYSKAGTTPRLVSSKSLGITDLVASIVDFFTIIEADRFVGVKGSSFSTDLFSVRYYMGKRGNYILGPEGVEELVGPPPSHSCN</sequence>
<accession>A0AAD8YHS0</accession>
<dbReference type="EMBL" id="JATAAI010000005">
    <property type="protein sequence ID" value="KAK1745774.1"/>
    <property type="molecule type" value="Genomic_DNA"/>
</dbReference>